<dbReference type="GO" id="GO:0000287">
    <property type="term" value="F:magnesium ion binding"/>
    <property type="evidence" value="ECO:0007669"/>
    <property type="project" value="UniProtKB-UniRule"/>
</dbReference>
<feature type="domain" description="PIN" evidence="6">
    <location>
        <begin position="4"/>
        <end position="119"/>
    </location>
</feature>
<comment type="cofactor">
    <cofactor evidence="5">
        <name>Mg(2+)</name>
        <dbReference type="ChEBI" id="CHEBI:18420"/>
    </cofactor>
</comment>
<accession>A0A7V4ANT0</accession>
<keyword evidence="1 5" id="KW-1277">Toxin-antitoxin system</keyword>
<organism evidence="7">
    <name type="scientific">Thermus tengchongensis</name>
    <dbReference type="NCBI Taxonomy" id="1214928"/>
    <lineage>
        <taxon>Bacteria</taxon>
        <taxon>Thermotogati</taxon>
        <taxon>Deinococcota</taxon>
        <taxon>Deinococci</taxon>
        <taxon>Thermales</taxon>
        <taxon>Thermaceae</taxon>
        <taxon>Thermus</taxon>
    </lineage>
</organism>
<dbReference type="GO" id="GO:0016787">
    <property type="term" value="F:hydrolase activity"/>
    <property type="evidence" value="ECO:0007669"/>
    <property type="project" value="UniProtKB-KW"/>
</dbReference>
<sequence>MKAVLDASALLALLLNEPGAARVEAVLAEGAAISAVNLAEVFSKQAERGHAPEAVRERLVREGLLGQVLEVFPFTEEDALEAARLRLLTRSMGLSLGDRAFLALARRLGLPALTADATWEGLDVGVKVEVVR</sequence>
<comment type="function">
    <text evidence="5">Toxic component of a toxin-antitoxin (TA) system. An RNase.</text>
</comment>
<protein>
    <recommendedName>
        <fullName evidence="5">Ribonuclease VapC</fullName>
        <shortName evidence="5">RNase VapC</shortName>
        <ecNumber evidence="5">3.1.-.-</ecNumber>
    </recommendedName>
    <alternativeName>
        <fullName evidence="5">Toxin VapC</fullName>
    </alternativeName>
</protein>
<dbReference type="CDD" id="cd18682">
    <property type="entry name" value="PIN_VapC-like"/>
    <property type="match status" value="1"/>
</dbReference>
<comment type="caution">
    <text evidence="7">The sequence shown here is derived from an EMBL/GenBank/DDBJ whole genome shotgun (WGS) entry which is preliminary data.</text>
</comment>
<dbReference type="AlphaFoldDB" id="A0A7V4ANT0"/>
<evidence type="ECO:0000259" key="6">
    <source>
        <dbReference type="Pfam" id="PF01850"/>
    </source>
</evidence>
<feature type="binding site" evidence="5">
    <location>
        <position position="6"/>
    </location>
    <ligand>
        <name>Mg(2+)</name>
        <dbReference type="ChEBI" id="CHEBI:18420"/>
    </ligand>
</feature>
<keyword evidence="3 5" id="KW-0479">Metal-binding</keyword>
<keyword evidence="5" id="KW-0460">Magnesium</keyword>
<proteinExistence type="inferred from homology"/>
<comment type="similarity">
    <text evidence="5">Belongs to the PINc/VapC protein family.</text>
</comment>
<keyword evidence="4 5" id="KW-0378">Hydrolase</keyword>
<evidence type="ECO:0000256" key="2">
    <source>
        <dbReference type="ARBA" id="ARBA00022722"/>
    </source>
</evidence>
<name>A0A7V4ANT0_9DEIN</name>
<dbReference type="InterPro" id="IPR029060">
    <property type="entry name" value="PIN-like_dom_sf"/>
</dbReference>
<dbReference type="HAMAP" id="MF_00265">
    <property type="entry name" value="VapC_Nob1"/>
    <property type="match status" value="1"/>
</dbReference>
<dbReference type="GO" id="GO:0004540">
    <property type="term" value="F:RNA nuclease activity"/>
    <property type="evidence" value="ECO:0007669"/>
    <property type="project" value="InterPro"/>
</dbReference>
<evidence type="ECO:0000256" key="1">
    <source>
        <dbReference type="ARBA" id="ARBA00022649"/>
    </source>
</evidence>
<dbReference type="SUPFAM" id="SSF88723">
    <property type="entry name" value="PIN domain-like"/>
    <property type="match status" value="1"/>
</dbReference>
<evidence type="ECO:0000256" key="3">
    <source>
        <dbReference type="ARBA" id="ARBA00022723"/>
    </source>
</evidence>
<evidence type="ECO:0000313" key="7">
    <source>
        <dbReference type="EMBL" id="HGN86218.1"/>
    </source>
</evidence>
<dbReference type="InterPro" id="IPR002716">
    <property type="entry name" value="PIN_dom"/>
</dbReference>
<dbReference type="Gene3D" id="3.40.50.1010">
    <property type="entry name" value="5'-nuclease"/>
    <property type="match status" value="1"/>
</dbReference>
<keyword evidence="2 5" id="KW-0540">Nuclease</keyword>
<gene>
    <name evidence="5" type="primary">vapC</name>
    <name evidence="7" type="ORF">ENT80_08685</name>
</gene>
<dbReference type="InterPro" id="IPR022907">
    <property type="entry name" value="VapC_family"/>
</dbReference>
<reference evidence="7" key="1">
    <citation type="journal article" date="2020" name="mSystems">
        <title>Genome- and Community-Level Interaction Insights into Carbon Utilization and Element Cycling Functions of Hydrothermarchaeota in Hydrothermal Sediment.</title>
        <authorList>
            <person name="Zhou Z."/>
            <person name="Liu Y."/>
            <person name="Xu W."/>
            <person name="Pan J."/>
            <person name="Luo Z.H."/>
            <person name="Li M."/>
        </authorList>
    </citation>
    <scope>NUCLEOTIDE SEQUENCE [LARGE SCALE GENOMIC DNA]</scope>
    <source>
        <strain evidence="7">SpSt-611</strain>
    </source>
</reference>
<dbReference type="GO" id="GO:0090729">
    <property type="term" value="F:toxin activity"/>
    <property type="evidence" value="ECO:0007669"/>
    <property type="project" value="UniProtKB-KW"/>
</dbReference>
<dbReference type="EC" id="3.1.-.-" evidence="5"/>
<evidence type="ECO:0000256" key="4">
    <source>
        <dbReference type="ARBA" id="ARBA00022801"/>
    </source>
</evidence>
<dbReference type="Pfam" id="PF01850">
    <property type="entry name" value="PIN"/>
    <property type="match status" value="1"/>
</dbReference>
<feature type="binding site" evidence="5">
    <location>
        <position position="98"/>
    </location>
    <ligand>
        <name>Mg(2+)</name>
        <dbReference type="ChEBI" id="CHEBI:18420"/>
    </ligand>
</feature>
<dbReference type="EMBL" id="DTAB01000491">
    <property type="protein sequence ID" value="HGN86218.1"/>
    <property type="molecule type" value="Genomic_DNA"/>
</dbReference>
<evidence type="ECO:0000256" key="5">
    <source>
        <dbReference type="HAMAP-Rule" id="MF_00265"/>
    </source>
</evidence>
<keyword evidence="5" id="KW-0800">Toxin</keyword>